<organism evidence="2 3">
    <name type="scientific">Amycolatopsis halotolerans</name>
    <dbReference type="NCBI Taxonomy" id="330083"/>
    <lineage>
        <taxon>Bacteria</taxon>
        <taxon>Bacillati</taxon>
        <taxon>Actinomycetota</taxon>
        <taxon>Actinomycetes</taxon>
        <taxon>Pseudonocardiales</taxon>
        <taxon>Pseudonocardiaceae</taxon>
        <taxon>Amycolatopsis</taxon>
    </lineage>
</organism>
<proteinExistence type="predicted"/>
<name>A0ABV7Q8K3_9PSEU</name>
<protein>
    <recommendedName>
        <fullName evidence="4">Helix-turn-helix domain-containing protein</fullName>
    </recommendedName>
</protein>
<keyword evidence="3" id="KW-1185">Reference proteome</keyword>
<dbReference type="SUPFAM" id="SSF47413">
    <property type="entry name" value="lambda repressor-like DNA-binding domains"/>
    <property type="match status" value="1"/>
</dbReference>
<dbReference type="EMBL" id="JBHRWI010000005">
    <property type="protein sequence ID" value="MFC3509581.1"/>
    <property type="molecule type" value="Genomic_DNA"/>
</dbReference>
<dbReference type="Gene3D" id="1.10.260.40">
    <property type="entry name" value="lambda repressor-like DNA-binding domains"/>
    <property type="match status" value="1"/>
</dbReference>
<reference evidence="3" key="1">
    <citation type="journal article" date="2019" name="Int. J. Syst. Evol. Microbiol.">
        <title>The Global Catalogue of Microorganisms (GCM) 10K type strain sequencing project: providing services to taxonomists for standard genome sequencing and annotation.</title>
        <authorList>
            <consortium name="The Broad Institute Genomics Platform"/>
            <consortium name="The Broad Institute Genome Sequencing Center for Infectious Disease"/>
            <person name="Wu L."/>
            <person name="Ma J."/>
        </authorList>
    </citation>
    <scope>NUCLEOTIDE SEQUENCE [LARGE SCALE GENOMIC DNA]</scope>
    <source>
        <strain evidence="3">CGMCC 4.7682</strain>
    </source>
</reference>
<dbReference type="Proteomes" id="UP001595764">
    <property type="component" value="Unassembled WGS sequence"/>
</dbReference>
<dbReference type="InterPro" id="IPR010982">
    <property type="entry name" value="Lambda_DNA-bd_dom_sf"/>
</dbReference>
<sequence>MTNREKPSLADNVPEAATRAVDRRKDNRVDIEAKFLKALGKELLSARQSRGWTRPDPVLAMGLGQSNEAIASHEFGTRAMTVARFGSYCTALGLPPGRLIDRVYNDVVNNGLAVLDLAELARSEHSLAQWAAIRLRELPRKSMGRLLVPGPAQDKLAELCGCDRGQLFGALTAAA</sequence>
<gene>
    <name evidence="2" type="ORF">ACFORO_05365</name>
</gene>
<accession>A0ABV7Q8K3</accession>
<evidence type="ECO:0000313" key="3">
    <source>
        <dbReference type="Proteomes" id="UP001595764"/>
    </source>
</evidence>
<dbReference type="RefSeq" id="WP_377872003.1">
    <property type="nucleotide sequence ID" value="NZ_JBHMAY010000035.1"/>
</dbReference>
<comment type="caution">
    <text evidence="2">The sequence shown here is derived from an EMBL/GenBank/DDBJ whole genome shotgun (WGS) entry which is preliminary data.</text>
</comment>
<evidence type="ECO:0000313" key="2">
    <source>
        <dbReference type="EMBL" id="MFC3509581.1"/>
    </source>
</evidence>
<feature type="region of interest" description="Disordered" evidence="1">
    <location>
        <begin position="1"/>
        <end position="21"/>
    </location>
</feature>
<evidence type="ECO:0000256" key="1">
    <source>
        <dbReference type="SAM" id="MobiDB-lite"/>
    </source>
</evidence>
<evidence type="ECO:0008006" key="4">
    <source>
        <dbReference type="Google" id="ProtNLM"/>
    </source>
</evidence>